<comment type="subcellular location">
    <subcellularLocation>
        <location evidence="2 8">Cytoplasm</location>
    </subcellularLocation>
</comment>
<protein>
    <recommendedName>
        <fullName evidence="8">Ribonuclease R</fullName>
        <shortName evidence="8">RNase R</shortName>
        <ecNumber evidence="8">3.1.13.1</ecNumber>
    </recommendedName>
</protein>
<evidence type="ECO:0000256" key="8">
    <source>
        <dbReference type="HAMAP-Rule" id="MF_01895"/>
    </source>
</evidence>
<dbReference type="SMART" id="SM00316">
    <property type="entry name" value="S1"/>
    <property type="match status" value="1"/>
</dbReference>
<keyword evidence="9" id="KW-0175">Coiled coil</keyword>
<dbReference type="OrthoDB" id="9764149at2"/>
<dbReference type="SMART" id="SM00955">
    <property type="entry name" value="RNB"/>
    <property type="match status" value="1"/>
</dbReference>
<dbReference type="InterPro" id="IPR012340">
    <property type="entry name" value="NA-bd_OB-fold"/>
</dbReference>
<organism evidence="11 12">
    <name type="scientific">Caloramator australicus RC3</name>
    <dbReference type="NCBI Taxonomy" id="857293"/>
    <lineage>
        <taxon>Bacteria</taxon>
        <taxon>Bacillati</taxon>
        <taxon>Bacillota</taxon>
        <taxon>Clostridia</taxon>
        <taxon>Eubacteriales</taxon>
        <taxon>Clostridiaceae</taxon>
        <taxon>Caloramator</taxon>
    </lineage>
</organism>
<comment type="catalytic activity">
    <reaction evidence="1 8">
        <text>Exonucleolytic cleavage in the 3'- to 5'-direction to yield nucleoside 5'-phosphates.</text>
        <dbReference type="EC" id="3.1.13.1"/>
    </reaction>
</comment>
<dbReference type="Pfam" id="PF00773">
    <property type="entry name" value="RNB"/>
    <property type="match status" value="1"/>
</dbReference>
<evidence type="ECO:0000256" key="4">
    <source>
        <dbReference type="ARBA" id="ARBA00022722"/>
    </source>
</evidence>
<keyword evidence="4 8" id="KW-0540">Nuclease</keyword>
<accession>I7KTD0</accession>
<keyword evidence="5 8" id="KW-0378">Hydrolase</keyword>
<dbReference type="Pfam" id="PF08206">
    <property type="entry name" value="OB_RNB"/>
    <property type="match status" value="1"/>
</dbReference>
<evidence type="ECO:0000256" key="5">
    <source>
        <dbReference type="ARBA" id="ARBA00022801"/>
    </source>
</evidence>
<dbReference type="NCBIfam" id="TIGR02063">
    <property type="entry name" value="RNase_R"/>
    <property type="match status" value="1"/>
</dbReference>
<dbReference type="STRING" id="857293.CAAU_0894"/>
<comment type="function">
    <text evidence="8">3'-5' exoribonuclease that releases 5'-nucleoside monophosphates and is involved in maturation of structured RNAs.</text>
</comment>
<dbReference type="SUPFAM" id="SSF50249">
    <property type="entry name" value="Nucleic acid-binding proteins"/>
    <property type="match status" value="4"/>
</dbReference>
<dbReference type="InterPro" id="IPR004476">
    <property type="entry name" value="RNase_II/RNase_R"/>
</dbReference>
<dbReference type="PROSITE" id="PS50126">
    <property type="entry name" value="S1"/>
    <property type="match status" value="1"/>
</dbReference>
<keyword evidence="6 8" id="KW-0269">Exonuclease</keyword>
<name>I7KTD0_9CLOT</name>
<evidence type="ECO:0000256" key="6">
    <source>
        <dbReference type="ARBA" id="ARBA00022839"/>
    </source>
</evidence>
<keyword evidence="12" id="KW-1185">Reference proteome</keyword>
<dbReference type="AlphaFoldDB" id="I7KTD0"/>
<evidence type="ECO:0000313" key="11">
    <source>
        <dbReference type="EMBL" id="CCJ32978.1"/>
    </source>
</evidence>
<evidence type="ECO:0000256" key="1">
    <source>
        <dbReference type="ARBA" id="ARBA00001849"/>
    </source>
</evidence>
<gene>
    <name evidence="8" type="primary">rnr</name>
    <name evidence="11" type="ORF">CAAU_0894</name>
</gene>
<dbReference type="EMBL" id="CAKP01000043">
    <property type="protein sequence ID" value="CCJ32978.1"/>
    <property type="molecule type" value="Genomic_DNA"/>
</dbReference>
<comment type="caution">
    <text evidence="11">The sequence shown here is derived from an EMBL/GenBank/DDBJ whole genome shotgun (WGS) entry which is preliminary data.</text>
</comment>
<dbReference type="InterPro" id="IPR040476">
    <property type="entry name" value="CSD2"/>
</dbReference>
<dbReference type="InterPro" id="IPR050180">
    <property type="entry name" value="RNR_Ribonuclease"/>
</dbReference>
<dbReference type="NCBIfam" id="TIGR00358">
    <property type="entry name" value="3_prime_RNase"/>
    <property type="match status" value="1"/>
</dbReference>
<evidence type="ECO:0000256" key="7">
    <source>
        <dbReference type="ARBA" id="ARBA00022884"/>
    </source>
</evidence>
<feature type="domain" description="S1 motif" evidence="10">
    <location>
        <begin position="624"/>
        <end position="704"/>
    </location>
</feature>
<dbReference type="HAMAP" id="MF_01895">
    <property type="entry name" value="RNase_R"/>
    <property type="match status" value="1"/>
</dbReference>
<dbReference type="RefSeq" id="WP_008908252.1">
    <property type="nucleotide sequence ID" value="NZ_CAKP01000043.1"/>
</dbReference>
<dbReference type="GO" id="GO:0003723">
    <property type="term" value="F:RNA binding"/>
    <property type="evidence" value="ECO:0007669"/>
    <property type="project" value="UniProtKB-UniRule"/>
</dbReference>
<dbReference type="InterPro" id="IPR013223">
    <property type="entry name" value="RNase_B_OB_dom"/>
</dbReference>
<comment type="similarity">
    <text evidence="8">Belongs to the RNR ribonuclease family. RNase R subfamily.</text>
</comment>
<evidence type="ECO:0000313" key="12">
    <source>
        <dbReference type="Proteomes" id="UP000007652"/>
    </source>
</evidence>
<dbReference type="InterPro" id="IPR001900">
    <property type="entry name" value="RNase_II/R"/>
</dbReference>
<dbReference type="SMART" id="SM00357">
    <property type="entry name" value="CSP"/>
    <property type="match status" value="2"/>
</dbReference>
<evidence type="ECO:0000256" key="9">
    <source>
        <dbReference type="SAM" id="Coils"/>
    </source>
</evidence>
<reference evidence="11 12" key="1">
    <citation type="journal article" date="2011" name="J. Bacteriol.">
        <title>Draft genome sequence of Caloramator australicus strain RC3T, a thermoanaerobe from the Great Artesian Basin of Australia.</title>
        <authorList>
            <person name="Ogg C.D."/>
            <person name="Patel B.K.C."/>
        </authorList>
    </citation>
    <scope>NUCLEOTIDE SEQUENCE [LARGE SCALE GENOMIC DNA]</scope>
    <source>
        <strain evidence="11 12">RC3</strain>
    </source>
</reference>
<dbReference type="GO" id="GO:0008859">
    <property type="term" value="F:exoribonuclease II activity"/>
    <property type="evidence" value="ECO:0007669"/>
    <property type="project" value="UniProtKB-UniRule"/>
</dbReference>
<dbReference type="Pfam" id="PF00575">
    <property type="entry name" value="S1"/>
    <property type="match status" value="1"/>
</dbReference>
<dbReference type="PANTHER" id="PTHR23355:SF9">
    <property type="entry name" value="DIS3-LIKE EXONUCLEASE 2"/>
    <property type="match status" value="1"/>
</dbReference>
<evidence type="ECO:0000256" key="2">
    <source>
        <dbReference type="ARBA" id="ARBA00004496"/>
    </source>
</evidence>
<feature type="coiled-coil region" evidence="9">
    <location>
        <begin position="582"/>
        <end position="619"/>
    </location>
</feature>
<dbReference type="InterPro" id="IPR011805">
    <property type="entry name" value="RNase_R"/>
</dbReference>
<evidence type="ECO:0000256" key="3">
    <source>
        <dbReference type="ARBA" id="ARBA00022490"/>
    </source>
</evidence>
<keyword evidence="3 8" id="KW-0963">Cytoplasm</keyword>
<evidence type="ECO:0000259" key="10">
    <source>
        <dbReference type="PROSITE" id="PS50126"/>
    </source>
</evidence>
<sequence length="706" mass="82094">MSKIKESILEFLRRESYRPMSAEELSKAFQIDRKQIGEFFSIIDEMEEEGLIFKTSKEKYGLPEKMNLVIGKLQGHQKGFGFVIPDDEKLMDVFIPAENINGAMHNDRVVARIIKAATPTKTAEGEIIKILKRANTRVVGTFEKNSYFGFVIPDDKRIYQDIFISKSNFNGAKDGDKVIVEVTKWPEKRRNPEGRIIEVLGNKNKPGIDILSIIKKYNLPEEFPKEVEEYANAIPDEIPEKEIKRRRDLRNLRIVTIDGEDAKDLDDAVSIERLPDGKFKLGVHIADVTYYVKEKSPLDKEALKRGTSVYLVDRVIPMLPKKLSNGVCSLNPRVDRLTLSCVMTIDQNGKVVDYEIFESVIKTCERMTYTDVTKILRDNDPDLIKRYDYLYEDFKAMEELCNILNRKRMQRGALDFDFEECKIILDEKGKPVEVKPYERDIANRIIEEFMIVCNETIAEHMFWANIPFVYRIHEDPDYEKIMHFNEFVHNLGYKVKFAKDIHPKMLQEVLESAKGKKEQPIVDMLLLRSLKQARYSPECSGHFGLASKYYCHFTSPIRRYPDLIIHRIIKEYLKGKIDEKRIEKLKAIVEKAAKQSSDMERLADEAERETEDLKKAEYMAERIGEIYTGIISSVTHFGMFVELSNTIEGLVHINSMTDDYYLFDENLYALIGEETRKIYRLGDEVKVKVHRVDIESRNIDFVLVEE</sequence>
<dbReference type="eggNOG" id="COG0557">
    <property type="taxonomic scope" value="Bacteria"/>
</dbReference>
<dbReference type="InterPro" id="IPR011129">
    <property type="entry name" value="CSD"/>
</dbReference>
<dbReference type="FunFam" id="2.40.50.140:FF:000219">
    <property type="entry name" value="Ribonuclease R"/>
    <property type="match status" value="1"/>
</dbReference>
<dbReference type="InterPro" id="IPR003029">
    <property type="entry name" value="S1_domain"/>
</dbReference>
<dbReference type="CDD" id="cd04471">
    <property type="entry name" value="S1_RNase_R"/>
    <property type="match status" value="1"/>
</dbReference>
<dbReference type="EC" id="3.1.13.1" evidence="8"/>
<dbReference type="GO" id="GO:0005829">
    <property type="term" value="C:cytosol"/>
    <property type="evidence" value="ECO:0007669"/>
    <property type="project" value="TreeGrafter"/>
</dbReference>
<dbReference type="Pfam" id="PF17876">
    <property type="entry name" value="CSD2"/>
    <property type="match status" value="1"/>
</dbReference>
<proteinExistence type="inferred from homology"/>
<keyword evidence="7 8" id="KW-0694">RNA-binding</keyword>
<dbReference type="Proteomes" id="UP000007652">
    <property type="component" value="Unassembled WGS sequence"/>
</dbReference>
<dbReference type="PANTHER" id="PTHR23355">
    <property type="entry name" value="RIBONUCLEASE"/>
    <property type="match status" value="1"/>
</dbReference>
<dbReference type="Gene3D" id="2.40.50.140">
    <property type="entry name" value="Nucleic acid-binding proteins"/>
    <property type="match status" value="3"/>
</dbReference>
<dbReference type="GO" id="GO:0006402">
    <property type="term" value="P:mRNA catabolic process"/>
    <property type="evidence" value="ECO:0007669"/>
    <property type="project" value="TreeGrafter"/>
</dbReference>